<proteinExistence type="inferred from homology"/>
<dbReference type="Gene3D" id="3.90.1530.10">
    <property type="entry name" value="Conserved hypothetical protein from pyrococcus furiosus pfu- 392566-001, ParB domain"/>
    <property type="match status" value="1"/>
</dbReference>
<evidence type="ECO:0000313" key="4">
    <source>
        <dbReference type="EMBL" id="SDE05295.1"/>
    </source>
</evidence>
<dbReference type="NCBIfam" id="TIGR00180">
    <property type="entry name" value="parB_part"/>
    <property type="match status" value="1"/>
</dbReference>
<dbReference type="SUPFAM" id="SSF109709">
    <property type="entry name" value="KorB DNA-binding domain-like"/>
    <property type="match status" value="1"/>
</dbReference>
<comment type="similarity">
    <text evidence="1">Belongs to the ParB family.</text>
</comment>
<evidence type="ECO:0000313" key="5">
    <source>
        <dbReference type="Proteomes" id="UP000199603"/>
    </source>
</evidence>
<name>A0A1G6ZTX2_9GAMM</name>
<dbReference type="AlphaFoldDB" id="A0A1G6ZTX2"/>
<evidence type="ECO:0000256" key="1">
    <source>
        <dbReference type="ARBA" id="ARBA00006295"/>
    </source>
</evidence>
<protein>
    <submittedName>
        <fullName evidence="4">ParB/RepB/Spo0J family partition protein</fullName>
    </submittedName>
</protein>
<feature type="compositionally biased region" description="Basic and acidic residues" evidence="2">
    <location>
        <begin position="1"/>
        <end position="20"/>
    </location>
</feature>
<dbReference type="STRING" id="265719.SAMN04488509_11558"/>
<dbReference type="InterPro" id="IPR042075">
    <property type="entry name" value="KorB_DNA-db"/>
</dbReference>
<evidence type="ECO:0000259" key="3">
    <source>
        <dbReference type="SMART" id="SM00470"/>
    </source>
</evidence>
<dbReference type="EMBL" id="FNAG01000015">
    <property type="protein sequence ID" value="SDE05295.1"/>
    <property type="molecule type" value="Genomic_DNA"/>
</dbReference>
<evidence type="ECO:0000256" key="2">
    <source>
        <dbReference type="SAM" id="MobiDB-lite"/>
    </source>
</evidence>
<feature type="region of interest" description="Disordered" evidence="2">
    <location>
        <begin position="1"/>
        <end position="42"/>
    </location>
</feature>
<dbReference type="PANTHER" id="PTHR33375">
    <property type="entry name" value="CHROMOSOME-PARTITIONING PROTEIN PARB-RELATED"/>
    <property type="match status" value="1"/>
</dbReference>
<reference evidence="4 5" key="1">
    <citation type="submission" date="2016-10" db="EMBL/GenBank/DDBJ databases">
        <authorList>
            <person name="de Groot N.N."/>
        </authorList>
    </citation>
    <scope>NUCLEOTIDE SEQUENCE [LARGE SCALE GENOMIC DNA]</scope>
    <source>
        <strain evidence="4 5">DSM 16957</strain>
    </source>
</reference>
<dbReference type="OrthoDB" id="7908920at2"/>
<dbReference type="InterPro" id="IPR050336">
    <property type="entry name" value="Chromosome_partition/occlusion"/>
</dbReference>
<dbReference type="GO" id="GO:0005694">
    <property type="term" value="C:chromosome"/>
    <property type="evidence" value="ECO:0007669"/>
    <property type="project" value="TreeGrafter"/>
</dbReference>
<dbReference type="Proteomes" id="UP000199603">
    <property type="component" value="Unassembled WGS sequence"/>
</dbReference>
<dbReference type="Pfam" id="PF02195">
    <property type="entry name" value="ParB_N"/>
    <property type="match status" value="1"/>
</dbReference>
<dbReference type="InterPro" id="IPR036086">
    <property type="entry name" value="ParB/Sulfiredoxin_sf"/>
</dbReference>
<dbReference type="SMART" id="SM00470">
    <property type="entry name" value="ParB"/>
    <property type="match status" value="1"/>
</dbReference>
<dbReference type="Gene3D" id="1.10.10.730">
    <property type="entry name" value="KorB DNA-binding domain"/>
    <property type="match status" value="1"/>
</dbReference>
<gene>
    <name evidence="4" type="ORF">SAMN04488509_11558</name>
</gene>
<keyword evidence="5" id="KW-1185">Reference proteome</keyword>
<organism evidence="4 5">
    <name type="scientific">Aquimonas voraii</name>
    <dbReference type="NCBI Taxonomy" id="265719"/>
    <lineage>
        <taxon>Bacteria</taxon>
        <taxon>Pseudomonadati</taxon>
        <taxon>Pseudomonadota</taxon>
        <taxon>Gammaproteobacteria</taxon>
        <taxon>Lysobacterales</taxon>
        <taxon>Lysobacteraceae</taxon>
        <taxon>Aquimonas</taxon>
    </lineage>
</organism>
<dbReference type="SUPFAM" id="SSF110849">
    <property type="entry name" value="ParB/Sulfiredoxin"/>
    <property type="match status" value="1"/>
</dbReference>
<dbReference type="RefSeq" id="WP_091245388.1">
    <property type="nucleotide sequence ID" value="NZ_FNAG01000015.1"/>
</dbReference>
<dbReference type="PANTHER" id="PTHR33375:SF1">
    <property type="entry name" value="CHROMOSOME-PARTITIONING PROTEIN PARB-RELATED"/>
    <property type="match status" value="1"/>
</dbReference>
<dbReference type="InterPro" id="IPR003115">
    <property type="entry name" value="ParB_N"/>
</dbReference>
<feature type="domain" description="ParB-like N-terminal" evidence="3">
    <location>
        <begin position="63"/>
        <end position="158"/>
    </location>
</feature>
<dbReference type="GO" id="GO:0003677">
    <property type="term" value="F:DNA binding"/>
    <property type="evidence" value="ECO:0007669"/>
    <property type="project" value="InterPro"/>
</dbReference>
<dbReference type="InterPro" id="IPR004437">
    <property type="entry name" value="ParB/RepB/Spo0J"/>
</dbReference>
<sequence>MATFRERALARHQAEQKRLQEQGADSEAASASTTGPISPKVQTAGPAAMLKAAIEQLPVKATMPIAVTTLHVRPGYERHPDEFAGPEWEAFVASIETSKGNLQPIDVREVRGGPTLYQVIAGERRFRALLQLGHKTALCAVREVDDAMADFIHDTENAKRADKSPYSLALQLVKMMESGRYGSQKELAERLGRNAGDVSRLLRLIDDAPKGTWERIKDPVAVAHRDVTLLLKVYEKPEFVEYISKLDPRAPSPIAAVLKRAKEVLKRPKAEKTLVQKIREVERGDAFHLVLPKELPASMRTKILEYARKLADEAVKD</sequence>
<accession>A0A1G6ZTX2</accession>
<dbReference type="GO" id="GO:0007059">
    <property type="term" value="P:chromosome segregation"/>
    <property type="evidence" value="ECO:0007669"/>
    <property type="project" value="TreeGrafter"/>
</dbReference>